<comment type="caution">
    <text evidence="10">The sequence shown here is derived from an EMBL/GenBank/DDBJ whole genome shotgun (WGS) entry which is preliminary data.</text>
</comment>
<dbReference type="RefSeq" id="WP_188383737.1">
    <property type="nucleotide sequence ID" value="NZ_BMEY01000004.1"/>
</dbReference>
<dbReference type="Proteomes" id="UP000613512">
    <property type="component" value="Unassembled WGS sequence"/>
</dbReference>
<evidence type="ECO:0000313" key="10">
    <source>
        <dbReference type="EMBL" id="GGA69208.1"/>
    </source>
</evidence>
<evidence type="ECO:0000256" key="5">
    <source>
        <dbReference type="ARBA" id="ARBA00022839"/>
    </source>
</evidence>
<evidence type="ECO:0000256" key="4">
    <source>
        <dbReference type="ARBA" id="ARBA00022801"/>
    </source>
</evidence>
<accession>A0A916RVL9</accession>
<evidence type="ECO:0000256" key="1">
    <source>
        <dbReference type="ARBA" id="ARBA00005915"/>
    </source>
</evidence>
<evidence type="ECO:0000259" key="6">
    <source>
        <dbReference type="Pfam" id="PF01368"/>
    </source>
</evidence>
<feature type="domain" description="DHHA1" evidence="7">
    <location>
        <begin position="341"/>
        <end position="437"/>
    </location>
</feature>
<dbReference type="InterPro" id="IPR001667">
    <property type="entry name" value="DDH_dom"/>
</dbReference>
<feature type="domain" description="DDH" evidence="6">
    <location>
        <begin position="82"/>
        <end position="225"/>
    </location>
</feature>
<dbReference type="Pfam" id="PF01368">
    <property type="entry name" value="DHH"/>
    <property type="match status" value="1"/>
</dbReference>
<sequence length="777" mass="88249">MIQSKSNWKFASIEENQIDWNDGSSQLSPVIKELLQQRGLKTAKEVEDFLVPSINNLLDPNQLSSMDIAKERVLEAIERNEKILVFGDYDADGVSSTTILIKTLQELGAKCDFYIPNRFTEGYGPNEQAFRQAHQNGFQLIITVDCGIASIHEADVAKELGIDLIITDHHEPQEELPDALAILHPKCSPDYSFKELAGAGVAFKFAECLLGYFPEHLLDLVAIGTVADLVPLVEENRILVYYGLQKLSSTAREGLIALKNQCKIEGKVNEEDIGFLIGPRLNAVGRLQDADLAVELLLCDDKEIAEELAEIVNQLNTERQQIVASIVKEVEETVEIDAKKGVIVVAKQGWNEGVLGIVASRLVRKYDRPAIVLAINEEKGLAKGSARSIPAFDLFQSCMKIKDVFTHFGGHSQAAGMTLPIDNVQHLEQKLDEIIKNELTSEDFKQEVLISRKLKLSEISENLVTEISQLAPFGMANPKPKFLVESRPVDIRQLGNMKKHLKLLFKEDTASLDGIAFGMGNLHPLISPQATVSVVGELGINEWNGIRKVQMMIEDVKINHWQLFDHRGKRKIDFNYDQSHFSHQFVIYNTLEIHQDIPNHIKHLTYKEALEFNGKVEVLYLLELPQHLHDLHEIITKFKPVNIHACFYVENSVYMAPFPKREDFKWLYSLIWKNQELSLDSELNKIMKAKGWTEELIQFMLDVFSELEFVNINNGLITLNKQPQKKDLQEARAYQNRIKQGKIEKTLYYATYNELLTWFEECRGETVQPKEEITHGL</sequence>
<evidence type="ECO:0000259" key="7">
    <source>
        <dbReference type="Pfam" id="PF02272"/>
    </source>
</evidence>
<dbReference type="GO" id="GO:0006281">
    <property type="term" value="P:DNA repair"/>
    <property type="evidence" value="ECO:0007669"/>
    <property type="project" value="InterPro"/>
</dbReference>
<keyword evidence="11" id="KW-1185">Reference proteome</keyword>
<evidence type="ECO:0000259" key="8">
    <source>
        <dbReference type="Pfam" id="PF10141"/>
    </source>
</evidence>
<dbReference type="InterPro" id="IPR038763">
    <property type="entry name" value="DHH_sf"/>
</dbReference>
<feature type="domain" description="RecJ OB" evidence="9">
    <location>
        <begin position="453"/>
        <end position="555"/>
    </location>
</feature>
<dbReference type="Gene3D" id="3.90.1640.30">
    <property type="match status" value="1"/>
</dbReference>
<dbReference type="PANTHER" id="PTHR30255:SF2">
    <property type="entry name" value="SINGLE-STRANDED-DNA-SPECIFIC EXONUCLEASE RECJ"/>
    <property type="match status" value="1"/>
</dbReference>
<proteinExistence type="inferred from homology"/>
<dbReference type="SUPFAM" id="SSF64182">
    <property type="entry name" value="DHH phosphoesterases"/>
    <property type="match status" value="1"/>
</dbReference>
<dbReference type="Pfam" id="PF02272">
    <property type="entry name" value="DHHA1"/>
    <property type="match status" value="1"/>
</dbReference>
<name>A0A916RVL9_9BACI</name>
<dbReference type="InterPro" id="IPR004610">
    <property type="entry name" value="RecJ"/>
</dbReference>
<dbReference type="Pfam" id="PF17768">
    <property type="entry name" value="RecJ_OB"/>
    <property type="match status" value="1"/>
</dbReference>
<dbReference type="InterPro" id="IPR003156">
    <property type="entry name" value="DHHA1_dom"/>
</dbReference>
<comment type="similarity">
    <text evidence="1">Belongs to the RecJ family.</text>
</comment>
<keyword evidence="5 10" id="KW-0269">Exonuclease</keyword>
<reference evidence="10" key="1">
    <citation type="journal article" date="2014" name="Int. J. Syst. Evol. Microbiol.">
        <title>Complete genome sequence of Corynebacterium casei LMG S-19264T (=DSM 44701T), isolated from a smear-ripened cheese.</title>
        <authorList>
            <consortium name="US DOE Joint Genome Institute (JGI-PGF)"/>
            <person name="Walter F."/>
            <person name="Albersmeier A."/>
            <person name="Kalinowski J."/>
            <person name="Ruckert C."/>
        </authorList>
    </citation>
    <scope>NUCLEOTIDE SEQUENCE</scope>
    <source>
        <strain evidence="10">CGMCC 1.12408</strain>
    </source>
</reference>
<evidence type="ECO:0000313" key="11">
    <source>
        <dbReference type="Proteomes" id="UP000613512"/>
    </source>
</evidence>
<dbReference type="PANTHER" id="PTHR30255">
    <property type="entry name" value="SINGLE-STRANDED-DNA-SPECIFIC EXONUCLEASE RECJ"/>
    <property type="match status" value="1"/>
</dbReference>
<dbReference type="InterPro" id="IPR041122">
    <property type="entry name" value="RecJ_OB"/>
</dbReference>
<dbReference type="InterPro" id="IPR051673">
    <property type="entry name" value="SSDNA_exonuclease_RecJ"/>
</dbReference>
<keyword evidence="4" id="KW-0378">Hydrolase</keyword>
<dbReference type="EMBL" id="BMEY01000004">
    <property type="protein sequence ID" value="GGA69208.1"/>
    <property type="molecule type" value="Genomic_DNA"/>
</dbReference>
<organism evidence="10 11">
    <name type="scientific">Ornithinibacillus halotolerans</name>
    <dbReference type="NCBI Taxonomy" id="1274357"/>
    <lineage>
        <taxon>Bacteria</taxon>
        <taxon>Bacillati</taxon>
        <taxon>Bacillota</taxon>
        <taxon>Bacilli</taxon>
        <taxon>Bacillales</taxon>
        <taxon>Bacillaceae</taxon>
        <taxon>Ornithinibacillus</taxon>
    </lineage>
</organism>
<feature type="domain" description="Single-stranded-DNA-specific exonuclease RecJ C-terminal" evidence="8">
    <location>
        <begin position="562"/>
        <end position="759"/>
    </location>
</feature>
<keyword evidence="3" id="KW-0540">Nuclease</keyword>
<protein>
    <recommendedName>
        <fullName evidence="2">Single-stranded-DNA-specific exonuclease RecJ</fullName>
    </recommendedName>
</protein>
<evidence type="ECO:0000256" key="3">
    <source>
        <dbReference type="ARBA" id="ARBA00022722"/>
    </source>
</evidence>
<dbReference type="GO" id="GO:0006310">
    <property type="term" value="P:DNA recombination"/>
    <property type="evidence" value="ECO:0007669"/>
    <property type="project" value="InterPro"/>
</dbReference>
<dbReference type="AlphaFoldDB" id="A0A916RVL9"/>
<dbReference type="GO" id="GO:0008409">
    <property type="term" value="F:5'-3' exonuclease activity"/>
    <property type="evidence" value="ECO:0007669"/>
    <property type="project" value="InterPro"/>
</dbReference>
<dbReference type="InterPro" id="IPR018779">
    <property type="entry name" value="RecJ_C"/>
</dbReference>
<evidence type="ECO:0000256" key="2">
    <source>
        <dbReference type="ARBA" id="ARBA00019841"/>
    </source>
</evidence>
<dbReference type="NCBIfam" id="TIGR00644">
    <property type="entry name" value="recJ"/>
    <property type="match status" value="1"/>
</dbReference>
<reference evidence="10" key="2">
    <citation type="submission" date="2020-09" db="EMBL/GenBank/DDBJ databases">
        <authorList>
            <person name="Sun Q."/>
            <person name="Zhou Y."/>
        </authorList>
    </citation>
    <scope>NUCLEOTIDE SEQUENCE</scope>
    <source>
        <strain evidence="10">CGMCC 1.12408</strain>
    </source>
</reference>
<dbReference type="Gene3D" id="3.10.310.30">
    <property type="match status" value="1"/>
</dbReference>
<evidence type="ECO:0000259" key="9">
    <source>
        <dbReference type="Pfam" id="PF17768"/>
    </source>
</evidence>
<dbReference type="GO" id="GO:0003676">
    <property type="term" value="F:nucleic acid binding"/>
    <property type="evidence" value="ECO:0007669"/>
    <property type="project" value="InterPro"/>
</dbReference>
<dbReference type="Pfam" id="PF10141">
    <property type="entry name" value="ssDNA-exonuc_C"/>
    <property type="match status" value="1"/>
</dbReference>
<gene>
    <name evidence="10" type="ORF">GCM10008025_11490</name>
</gene>